<dbReference type="EC" id="3.1.2.28" evidence="1"/>
<accession>A0A518EQ23</accession>
<dbReference type="AlphaFoldDB" id="A0A518EQ23"/>
<dbReference type="GO" id="GO:0061522">
    <property type="term" value="F:1,4-dihydroxy-2-naphthoyl-CoA thioesterase activity"/>
    <property type="evidence" value="ECO:0007669"/>
    <property type="project" value="UniProtKB-EC"/>
</dbReference>
<dbReference type="Pfam" id="PF13279">
    <property type="entry name" value="4HBT_2"/>
    <property type="match status" value="1"/>
</dbReference>
<name>A0A518EQ23_9BACT</name>
<keyword evidence="1" id="KW-0378">Hydrolase</keyword>
<dbReference type="InterPro" id="IPR029069">
    <property type="entry name" value="HotDog_dom_sf"/>
</dbReference>
<dbReference type="GO" id="GO:0047617">
    <property type="term" value="F:fatty acyl-CoA hydrolase activity"/>
    <property type="evidence" value="ECO:0007669"/>
    <property type="project" value="TreeGrafter"/>
</dbReference>
<dbReference type="Gene3D" id="3.10.129.10">
    <property type="entry name" value="Hotdog Thioesterase"/>
    <property type="match status" value="1"/>
</dbReference>
<gene>
    <name evidence="1" type="ORF">Poly30_16830</name>
</gene>
<proteinExistence type="predicted"/>
<dbReference type="InterPro" id="IPR050563">
    <property type="entry name" value="4-hydroxybenzoyl-CoA_TE"/>
</dbReference>
<evidence type="ECO:0000313" key="1">
    <source>
        <dbReference type="EMBL" id="QDV06178.1"/>
    </source>
</evidence>
<sequence>MTAYSTVLQVRFGHVDPAGIAYFPRIFDYVHDVFEEVWELHVGTRYYHLLLEEKIGFPLVHSEVDFKKPLRFGDRPIVSVTCFKLGRTSIGLRYRFMLGDEVHLEARMITVSTHLETMEPFPISDEFRKRFELLLEPGATVASGTRAEPTTASQRPHP</sequence>
<protein>
    <submittedName>
        <fullName evidence="1">1,4-dihydroxy-2-naphthoyl-CoA hydrolase</fullName>
        <ecNumber evidence="1">3.1.2.28</ecNumber>
    </submittedName>
</protein>
<reference evidence="1 2" key="1">
    <citation type="submission" date="2019-02" db="EMBL/GenBank/DDBJ databases">
        <title>Deep-cultivation of Planctomycetes and their phenomic and genomic characterization uncovers novel biology.</title>
        <authorList>
            <person name="Wiegand S."/>
            <person name="Jogler M."/>
            <person name="Boedeker C."/>
            <person name="Pinto D."/>
            <person name="Vollmers J."/>
            <person name="Rivas-Marin E."/>
            <person name="Kohn T."/>
            <person name="Peeters S.H."/>
            <person name="Heuer A."/>
            <person name="Rast P."/>
            <person name="Oberbeckmann S."/>
            <person name="Bunk B."/>
            <person name="Jeske O."/>
            <person name="Meyerdierks A."/>
            <person name="Storesund J.E."/>
            <person name="Kallscheuer N."/>
            <person name="Luecker S."/>
            <person name="Lage O.M."/>
            <person name="Pohl T."/>
            <person name="Merkel B.J."/>
            <person name="Hornburger P."/>
            <person name="Mueller R.-W."/>
            <person name="Bruemmer F."/>
            <person name="Labrenz M."/>
            <person name="Spormann A.M."/>
            <person name="Op den Camp H."/>
            <person name="Overmann J."/>
            <person name="Amann R."/>
            <person name="Jetten M.S.M."/>
            <person name="Mascher T."/>
            <person name="Medema M.H."/>
            <person name="Devos D.P."/>
            <person name="Kaster A.-K."/>
            <person name="Ovreas L."/>
            <person name="Rohde M."/>
            <person name="Galperin M.Y."/>
            <person name="Jogler C."/>
        </authorList>
    </citation>
    <scope>NUCLEOTIDE SEQUENCE [LARGE SCALE GENOMIC DNA]</scope>
    <source>
        <strain evidence="1 2">Poly30</strain>
    </source>
</reference>
<dbReference type="Proteomes" id="UP000320390">
    <property type="component" value="Chromosome"/>
</dbReference>
<keyword evidence="2" id="KW-1185">Reference proteome</keyword>
<dbReference type="CDD" id="cd00586">
    <property type="entry name" value="4HBT"/>
    <property type="match status" value="1"/>
</dbReference>
<dbReference type="PANTHER" id="PTHR31793">
    <property type="entry name" value="4-HYDROXYBENZOYL-COA THIOESTERASE FAMILY MEMBER"/>
    <property type="match status" value="1"/>
</dbReference>
<evidence type="ECO:0000313" key="2">
    <source>
        <dbReference type="Proteomes" id="UP000320390"/>
    </source>
</evidence>
<dbReference type="PANTHER" id="PTHR31793:SF24">
    <property type="entry name" value="LONG-CHAIN ACYL-COA THIOESTERASE FADM"/>
    <property type="match status" value="1"/>
</dbReference>
<organism evidence="1 2">
    <name type="scientific">Saltatorellus ferox</name>
    <dbReference type="NCBI Taxonomy" id="2528018"/>
    <lineage>
        <taxon>Bacteria</taxon>
        <taxon>Pseudomonadati</taxon>
        <taxon>Planctomycetota</taxon>
        <taxon>Planctomycetia</taxon>
        <taxon>Planctomycetia incertae sedis</taxon>
        <taxon>Saltatorellus</taxon>
    </lineage>
</organism>
<dbReference type="EMBL" id="CP036434">
    <property type="protein sequence ID" value="QDV06178.1"/>
    <property type="molecule type" value="Genomic_DNA"/>
</dbReference>
<dbReference type="SUPFAM" id="SSF54637">
    <property type="entry name" value="Thioesterase/thiol ester dehydrase-isomerase"/>
    <property type="match status" value="1"/>
</dbReference>